<proteinExistence type="predicted"/>
<keyword evidence="3" id="KW-1185">Reference proteome</keyword>
<sequence length="84" mass="9041">MSCLPHPGPEAAPPEPGASTAEMTRLRSQPNMTVFVIDLQPRLQADWSSSVGAVTLWLRSTFGRSGASWVPVMMWCTVSAILVA</sequence>
<comment type="caution">
    <text evidence="2">The sequence shown here is derived from an EMBL/GenBank/DDBJ whole genome shotgun (WGS) entry which is preliminary data.</text>
</comment>
<protein>
    <submittedName>
        <fullName evidence="2">Uncharacterized protein</fullName>
    </submittedName>
</protein>
<gene>
    <name evidence="2" type="ORF">EL18_02244</name>
</gene>
<evidence type="ECO:0000313" key="2">
    <source>
        <dbReference type="EMBL" id="KFB11199.1"/>
    </source>
</evidence>
<reference evidence="2 3" key="1">
    <citation type="submission" date="2014-05" db="EMBL/GenBank/DDBJ databases">
        <title>Draft Genome Sequence of Nitratireductor basaltis Strain UMTGB225, A Marine Bacterium Isolated from Green Barrel Tunicate.</title>
        <authorList>
            <person name="Gan H.Y."/>
        </authorList>
    </citation>
    <scope>NUCLEOTIDE SEQUENCE [LARGE SCALE GENOMIC DNA]</scope>
    <source>
        <strain evidence="2 3">UMTGB225</strain>
    </source>
</reference>
<feature type="compositionally biased region" description="Pro residues" evidence="1">
    <location>
        <begin position="1"/>
        <end position="16"/>
    </location>
</feature>
<feature type="region of interest" description="Disordered" evidence="1">
    <location>
        <begin position="1"/>
        <end position="22"/>
    </location>
</feature>
<name>A0A084UE13_9HYPH</name>
<accession>A0A084UE13</accession>
<organism evidence="2 3">
    <name type="scientific">Nitratireductor basaltis</name>
    <dbReference type="NCBI Taxonomy" id="472175"/>
    <lineage>
        <taxon>Bacteria</taxon>
        <taxon>Pseudomonadati</taxon>
        <taxon>Pseudomonadota</taxon>
        <taxon>Alphaproteobacteria</taxon>
        <taxon>Hyphomicrobiales</taxon>
        <taxon>Phyllobacteriaceae</taxon>
        <taxon>Nitratireductor</taxon>
    </lineage>
</organism>
<dbReference type="AlphaFoldDB" id="A0A084UE13"/>
<dbReference type="Proteomes" id="UP000053675">
    <property type="component" value="Unassembled WGS sequence"/>
</dbReference>
<evidence type="ECO:0000313" key="3">
    <source>
        <dbReference type="Proteomes" id="UP000053675"/>
    </source>
</evidence>
<dbReference type="EMBL" id="JMQM01000001">
    <property type="protein sequence ID" value="KFB11199.1"/>
    <property type="molecule type" value="Genomic_DNA"/>
</dbReference>
<evidence type="ECO:0000256" key="1">
    <source>
        <dbReference type="SAM" id="MobiDB-lite"/>
    </source>
</evidence>